<gene>
    <name evidence="7" type="primary">trxA_1</name>
    <name evidence="7" type="ORF">Cva_00500</name>
</gene>
<evidence type="ECO:0000313" key="7">
    <source>
        <dbReference type="EMBL" id="GAO97860.1"/>
    </source>
</evidence>
<dbReference type="SUPFAM" id="SSF48452">
    <property type="entry name" value="TPR-like"/>
    <property type="match status" value="1"/>
</dbReference>
<dbReference type="PANTHER" id="PTHR45663:SF11">
    <property type="entry name" value="GEO12009P1"/>
    <property type="match status" value="1"/>
</dbReference>
<feature type="domain" description="Thioredoxin" evidence="6">
    <location>
        <begin position="1"/>
        <end position="127"/>
    </location>
</feature>
<reference evidence="7 8" key="1">
    <citation type="submission" date="2015-03" db="EMBL/GenBank/DDBJ databases">
        <title>Caedibacter varicaedens, whole genome shotgun sequence.</title>
        <authorList>
            <person name="Suzuki H."/>
            <person name="Dapper A.L."/>
            <person name="Gibson A.K."/>
            <person name="Jackson C."/>
            <person name="Lee H."/>
            <person name="Pejaver V.R."/>
            <person name="Doak T."/>
            <person name="Lynch M."/>
        </authorList>
    </citation>
    <scope>NUCLEOTIDE SEQUENCE [LARGE SCALE GENOMIC DNA]</scope>
</reference>
<dbReference type="Pfam" id="PF14561">
    <property type="entry name" value="TPR_20"/>
    <property type="match status" value="1"/>
</dbReference>
<dbReference type="AlphaFoldDB" id="A0A0K8MBE8"/>
<evidence type="ECO:0000256" key="3">
    <source>
        <dbReference type="ARBA" id="ARBA00023157"/>
    </source>
</evidence>
<dbReference type="Gene3D" id="1.25.40.10">
    <property type="entry name" value="Tetratricopeptide repeat domain"/>
    <property type="match status" value="2"/>
</dbReference>
<dbReference type="PRINTS" id="PR00421">
    <property type="entry name" value="THIOREDOXIN"/>
</dbReference>
<keyword evidence="4" id="KW-0676">Redox-active center</keyword>
<evidence type="ECO:0000256" key="2">
    <source>
        <dbReference type="ARBA" id="ARBA00022982"/>
    </source>
</evidence>
<keyword evidence="1" id="KW-0813">Transport</keyword>
<keyword evidence="3" id="KW-1015">Disulfide bond</keyword>
<dbReference type="PROSITE" id="PS51352">
    <property type="entry name" value="THIOREDOXIN_2"/>
    <property type="match status" value="1"/>
</dbReference>
<dbReference type="GO" id="GO:0006950">
    <property type="term" value="P:response to stress"/>
    <property type="evidence" value="ECO:0007669"/>
    <property type="project" value="UniProtKB-ARBA"/>
</dbReference>
<dbReference type="GO" id="GO:0045454">
    <property type="term" value="P:cell redox homeostasis"/>
    <property type="evidence" value="ECO:0007669"/>
    <property type="project" value="TreeGrafter"/>
</dbReference>
<dbReference type="PROSITE" id="PS00194">
    <property type="entry name" value="THIOREDOXIN_1"/>
    <property type="match status" value="1"/>
</dbReference>
<sequence length="305" mass="34211">MMKDEDMQIFGHALQETPASPKPVTLESFQKEVMEASLSRPVLVDFWASWCAPCRQLAPLLEKAVNEEQETFSLVTINVDEEPEIAQQLRIQSLPTVLAFVKGQPVDGFTGLLSFQELKAFLAKLKDMIPHSSEALLGKGEEKLEKNESTEALQIFTEVLMKEPQNLRGLAGMVRGYLQQGDLVKAKGYYTLIPSSEQEHELVKALKKSIELAEQGQQAGDLSEICQSLEQDPLNHDKRLVLAKALFAQGQSQQAVEELLTILTYDFQWKDQQARTELLNFMEALGPSHSVVINARKRLSTLVFI</sequence>
<proteinExistence type="predicted"/>
<dbReference type="PANTHER" id="PTHR45663">
    <property type="entry name" value="GEO12009P1"/>
    <property type="match status" value="1"/>
</dbReference>
<dbReference type="GO" id="GO:0015035">
    <property type="term" value="F:protein-disulfide reductase activity"/>
    <property type="evidence" value="ECO:0007669"/>
    <property type="project" value="TreeGrafter"/>
</dbReference>
<keyword evidence="5" id="KW-0802">TPR repeat</keyword>
<feature type="repeat" description="TPR" evidence="5">
    <location>
        <begin position="133"/>
        <end position="166"/>
    </location>
</feature>
<evidence type="ECO:0000259" key="6">
    <source>
        <dbReference type="PROSITE" id="PS51352"/>
    </source>
</evidence>
<dbReference type="PROSITE" id="PS50005">
    <property type="entry name" value="TPR"/>
    <property type="match status" value="1"/>
</dbReference>
<dbReference type="CDD" id="cd02956">
    <property type="entry name" value="ybbN"/>
    <property type="match status" value="1"/>
</dbReference>
<comment type="caution">
    <text evidence="7">The sequence shown here is derived from an EMBL/GenBank/DDBJ whole genome shotgun (WGS) entry which is preliminary data.</text>
</comment>
<dbReference type="InterPro" id="IPR036249">
    <property type="entry name" value="Thioredoxin-like_sf"/>
</dbReference>
<protein>
    <submittedName>
        <fullName evidence="7">Thioredoxin</fullName>
    </submittedName>
</protein>
<dbReference type="STRING" id="1629334.Cva_00500"/>
<dbReference type="Pfam" id="PF14559">
    <property type="entry name" value="TPR_19"/>
    <property type="match status" value="1"/>
</dbReference>
<dbReference type="GO" id="GO:0005829">
    <property type="term" value="C:cytosol"/>
    <property type="evidence" value="ECO:0007669"/>
    <property type="project" value="TreeGrafter"/>
</dbReference>
<dbReference type="InterPro" id="IPR011990">
    <property type="entry name" value="TPR-like_helical_dom_sf"/>
</dbReference>
<keyword evidence="8" id="KW-1185">Reference proteome</keyword>
<dbReference type="SUPFAM" id="SSF52833">
    <property type="entry name" value="Thioredoxin-like"/>
    <property type="match status" value="1"/>
</dbReference>
<evidence type="ECO:0000313" key="8">
    <source>
        <dbReference type="Proteomes" id="UP000036771"/>
    </source>
</evidence>
<dbReference type="Pfam" id="PF00085">
    <property type="entry name" value="Thioredoxin"/>
    <property type="match status" value="1"/>
</dbReference>
<accession>A0A0K8MBE8</accession>
<dbReference type="EMBL" id="BBVC01000020">
    <property type="protein sequence ID" value="GAO97860.1"/>
    <property type="molecule type" value="Genomic_DNA"/>
</dbReference>
<keyword evidence="2" id="KW-0249">Electron transport</keyword>
<evidence type="ECO:0000256" key="4">
    <source>
        <dbReference type="ARBA" id="ARBA00023284"/>
    </source>
</evidence>
<name>A0A0K8MBE8_9PROT</name>
<dbReference type="Proteomes" id="UP000036771">
    <property type="component" value="Unassembled WGS sequence"/>
</dbReference>
<evidence type="ECO:0000256" key="5">
    <source>
        <dbReference type="PROSITE-ProRule" id="PRU00339"/>
    </source>
</evidence>
<organism evidence="7 8">
    <name type="scientific">Caedimonas varicaedens</name>
    <dbReference type="NCBI Taxonomy" id="1629334"/>
    <lineage>
        <taxon>Bacteria</taxon>
        <taxon>Pseudomonadati</taxon>
        <taxon>Pseudomonadota</taxon>
        <taxon>Alphaproteobacteria</taxon>
        <taxon>Holosporales</taxon>
        <taxon>Caedimonadaceae</taxon>
        <taxon>Caedimonas</taxon>
    </lineage>
</organism>
<dbReference type="Gene3D" id="3.40.30.10">
    <property type="entry name" value="Glutaredoxin"/>
    <property type="match status" value="1"/>
</dbReference>
<dbReference type="InterPro" id="IPR013766">
    <property type="entry name" value="Thioredoxin_domain"/>
</dbReference>
<evidence type="ECO:0000256" key="1">
    <source>
        <dbReference type="ARBA" id="ARBA00022448"/>
    </source>
</evidence>
<dbReference type="InterPro" id="IPR017937">
    <property type="entry name" value="Thioredoxin_CS"/>
</dbReference>
<dbReference type="InterPro" id="IPR019734">
    <property type="entry name" value="TPR_rpt"/>
</dbReference>